<gene>
    <name evidence="2" type="ORF">NDI79_20450</name>
</gene>
<sequence length="78" mass="9227">MVNNEDNRRDEISVPETRAGVREKRSTSELTEYEDWRMEFVQWVHNRARSPLDYEGISSVEFTSQNRGCLREYINGGE</sequence>
<evidence type="ECO:0000313" key="3">
    <source>
        <dbReference type="Proteomes" id="UP001254813"/>
    </source>
</evidence>
<evidence type="ECO:0000313" key="2">
    <source>
        <dbReference type="EMBL" id="MDS0296548.1"/>
    </source>
</evidence>
<organism evidence="2 3">
    <name type="scientific">Halogeometricum luteum</name>
    <dbReference type="NCBI Taxonomy" id="2950537"/>
    <lineage>
        <taxon>Archaea</taxon>
        <taxon>Methanobacteriati</taxon>
        <taxon>Methanobacteriota</taxon>
        <taxon>Stenosarchaea group</taxon>
        <taxon>Halobacteria</taxon>
        <taxon>Halobacteriales</taxon>
        <taxon>Haloferacaceae</taxon>
        <taxon>Halogeometricum</taxon>
    </lineage>
</organism>
<evidence type="ECO:0000256" key="1">
    <source>
        <dbReference type="SAM" id="MobiDB-lite"/>
    </source>
</evidence>
<accession>A0ABU2G8H0</accession>
<proteinExistence type="predicted"/>
<name>A0ABU2G8H0_9EURY</name>
<feature type="compositionally biased region" description="Basic and acidic residues" evidence="1">
    <location>
        <begin position="1"/>
        <end position="12"/>
    </location>
</feature>
<keyword evidence="3" id="KW-1185">Reference proteome</keyword>
<protein>
    <submittedName>
        <fullName evidence="2">Uncharacterized protein</fullName>
    </submittedName>
</protein>
<dbReference type="Proteomes" id="UP001254813">
    <property type="component" value="Unassembled WGS sequence"/>
</dbReference>
<feature type="region of interest" description="Disordered" evidence="1">
    <location>
        <begin position="1"/>
        <end position="26"/>
    </location>
</feature>
<reference evidence="2 3" key="1">
    <citation type="submission" date="2022-06" db="EMBL/GenBank/DDBJ databases">
        <title>Halogeometricum sp. a new haloarchaeum isolate from saline soil.</title>
        <authorList>
            <person name="Strakova D."/>
            <person name="Galisteo C."/>
            <person name="Sanchez-Porro C."/>
            <person name="Ventosa A."/>
        </authorList>
    </citation>
    <scope>NUCLEOTIDE SEQUENCE [LARGE SCALE GENOMIC DNA]</scope>
    <source>
        <strain evidence="3">S3BR25-2</strain>
    </source>
</reference>
<comment type="caution">
    <text evidence="2">The sequence shown here is derived from an EMBL/GenBank/DDBJ whole genome shotgun (WGS) entry which is preliminary data.</text>
</comment>
<dbReference type="RefSeq" id="WP_310930554.1">
    <property type="nucleotide sequence ID" value="NZ_JAMQOQ010000006.1"/>
</dbReference>
<dbReference type="EMBL" id="JAMQOQ010000006">
    <property type="protein sequence ID" value="MDS0296548.1"/>
    <property type="molecule type" value="Genomic_DNA"/>
</dbReference>